<dbReference type="PANTHER" id="PTHR43332:SF2">
    <property type="entry name" value="INNER MEMBRANE TRANSPORT PERMEASE YADH"/>
    <property type="match status" value="1"/>
</dbReference>
<name>A0A381PMJ7_9ZZZZ</name>
<evidence type="ECO:0000313" key="7">
    <source>
        <dbReference type="EMBL" id="SUZ68241.1"/>
    </source>
</evidence>
<dbReference type="GO" id="GO:0005886">
    <property type="term" value="C:plasma membrane"/>
    <property type="evidence" value="ECO:0007669"/>
    <property type="project" value="TreeGrafter"/>
</dbReference>
<dbReference type="InterPro" id="IPR047817">
    <property type="entry name" value="ABC2_TM_bact-type"/>
</dbReference>
<keyword evidence="3 5" id="KW-1133">Transmembrane helix</keyword>
<feature type="transmembrane region" description="Helical" evidence="5">
    <location>
        <begin position="158"/>
        <end position="177"/>
    </location>
</feature>
<sequence length="188" mass="20563">MMNVITNAVANTASSMLQMKLLQTLPELLITPLSSLELSLSFIIGGTVRGFVNGILILLICIMVGMEIRDPVSTVFIIFVVAWSFSSLGLFIGQMSDSWDQLSLIQNFVLTPLSFLGGIFYSVTMLPEWGLAISKVNPVFYTINSLRYATLGASDAPFASSMVFIVLFSLLLTTLAVKTMESGKKIRF</sequence>
<dbReference type="EMBL" id="UINC01001034">
    <property type="protein sequence ID" value="SUZ68241.1"/>
    <property type="molecule type" value="Genomic_DNA"/>
</dbReference>
<proteinExistence type="predicted"/>
<dbReference type="AlphaFoldDB" id="A0A381PMJ7"/>
<comment type="subcellular location">
    <subcellularLocation>
        <location evidence="1">Membrane</location>
        <topology evidence="1">Multi-pass membrane protein</topology>
    </subcellularLocation>
</comment>
<dbReference type="GO" id="GO:0140359">
    <property type="term" value="F:ABC-type transporter activity"/>
    <property type="evidence" value="ECO:0007669"/>
    <property type="project" value="InterPro"/>
</dbReference>
<evidence type="ECO:0000256" key="1">
    <source>
        <dbReference type="ARBA" id="ARBA00004141"/>
    </source>
</evidence>
<keyword evidence="4 5" id="KW-0472">Membrane</keyword>
<dbReference type="PANTHER" id="PTHR43332">
    <property type="entry name" value="INNER MEMBRANE TRANSPORT PERMEASE YADH-RELATED"/>
    <property type="match status" value="1"/>
</dbReference>
<evidence type="ECO:0000256" key="3">
    <source>
        <dbReference type="ARBA" id="ARBA00022989"/>
    </source>
</evidence>
<evidence type="ECO:0000256" key="5">
    <source>
        <dbReference type="SAM" id="Phobius"/>
    </source>
</evidence>
<keyword evidence="2 5" id="KW-0812">Transmembrane</keyword>
<gene>
    <name evidence="7" type="ORF">METZ01_LOCUS21095</name>
</gene>
<dbReference type="Pfam" id="PF01061">
    <property type="entry name" value="ABC2_membrane"/>
    <property type="match status" value="1"/>
</dbReference>
<dbReference type="InterPro" id="IPR013525">
    <property type="entry name" value="ABC2_TM"/>
</dbReference>
<evidence type="ECO:0000256" key="2">
    <source>
        <dbReference type="ARBA" id="ARBA00022692"/>
    </source>
</evidence>
<organism evidence="7">
    <name type="scientific">marine metagenome</name>
    <dbReference type="NCBI Taxonomy" id="408172"/>
    <lineage>
        <taxon>unclassified sequences</taxon>
        <taxon>metagenomes</taxon>
        <taxon>ecological metagenomes</taxon>
    </lineage>
</organism>
<accession>A0A381PMJ7</accession>
<dbReference type="PROSITE" id="PS51012">
    <property type="entry name" value="ABC_TM2"/>
    <property type="match status" value="1"/>
</dbReference>
<evidence type="ECO:0000256" key="4">
    <source>
        <dbReference type="ARBA" id="ARBA00023136"/>
    </source>
</evidence>
<feature type="transmembrane region" description="Helical" evidence="5">
    <location>
        <begin position="42"/>
        <end position="66"/>
    </location>
</feature>
<protein>
    <recommendedName>
        <fullName evidence="6">ABC transmembrane type-2 domain-containing protein</fullName>
    </recommendedName>
</protein>
<reference evidence="7" key="1">
    <citation type="submission" date="2018-05" db="EMBL/GenBank/DDBJ databases">
        <authorList>
            <person name="Lanie J.A."/>
            <person name="Ng W.-L."/>
            <person name="Kazmierczak K.M."/>
            <person name="Andrzejewski T.M."/>
            <person name="Davidsen T.M."/>
            <person name="Wayne K.J."/>
            <person name="Tettelin H."/>
            <person name="Glass J.I."/>
            <person name="Rusch D."/>
            <person name="Podicherti R."/>
            <person name="Tsui H.-C.T."/>
            <person name="Winkler M.E."/>
        </authorList>
    </citation>
    <scope>NUCLEOTIDE SEQUENCE</scope>
</reference>
<feature type="domain" description="ABC transmembrane type-2" evidence="6">
    <location>
        <begin position="87"/>
        <end position="183"/>
    </location>
</feature>
<feature type="transmembrane region" description="Helical" evidence="5">
    <location>
        <begin position="104"/>
        <end position="123"/>
    </location>
</feature>
<feature type="transmembrane region" description="Helical" evidence="5">
    <location>
        <begin position="72"/>
        <end position="92"/>
    </location>
</feature>
<evidence type="ECO:0000259" key="6">
    <source>
        <dbReference type="PROSITE" id="PS51012"/>
    </source>
</evidence>
<dbReference type="InterPro" id="IPR052522">
    <property type="entry name" value="ABC-2_transport_permease"/>
</dbReference>